<keyword evidence="2" id="KW-1185">Reference proteome</keyword>
<evidence type="ECO:0000313" key="1">
    <source>
        <dbReference type="EMBL" id="WRT64239.1"/>
    </source>
</evidence>
<dbReference type="Proteomes" id="UP001329825">
    <property type="component" value="Chromosome 1"/>
</dbReference>
<name>A0ABZ1CR67_9TREE</name>
<dbReference type="GeneID" id="87953301"/>
<gene>
    <name evidence="1" type="ORF">IL334_001170</name>
</gene>
<protein>
    <submittedName>
        <fullName evidence="1">Uncharacterized protein</fullName>
    </submittedName>
</protein>
<reference evidence="1 2" key="1">
    <citation type="submission" date="2024-01" db="EMBL/GenBank/DDBJ databases">
        <title>Comparative genomics of Cryptococcus and Kwoniella reveals pathogenesis evolution and contrasting modes of karyotype evolution via chromosome fusion or intercentromeric recombination.</title>
        <authorList>
            <person name="Coelho M.A."/>
            <person name="David-Palma M."/>
            <person name="Shea T."/>
            <person name="Bowers K."/>
            <person name="McGinley-Smith S."/>
            <person name="Mohammad A.W."/>
            <person name="Gnirke A."/>
            <person name="Yurkov A.M."/>
            <person name="Nowrousian M."/>
            <person name="Sun S."/>
            <person name="Cuomo C.A."/>
            <person name="Heitman J."/>
        </authorList>
    </citation>
    <scope>NUCLEOTIDE SEQUENCE [LARGE SCALE GENOMIC DNA]</scope>
    <source>
        <strain evidence="1">CBS 11374</strain>
    </source>
</reference>
<evidence type="ECO:0000313" key="2">
    <source>
        <dbReference type="Proteomes" id="UP001329825"/>
    </source>
</evidence>
<dbReference type="EMBL" id="CP141881">
    <property type="protein sequence ID" value="WRT64239.1"/>
    <property type="molecule type" value="Genomic_DNA"/>
</dbReference>
<accession>A0ABZ1CR67</accession>
<organism evidence="1 2">
    <name type="scientific">Kwoniella shivajii</name>
    <dbReference type="NCBI Taxonomy" id="564305"/>
    <lineage>
        <taxon>Eukaryota</taxon>
        <taxon>Fungi</taxon>
        <taxon>Dikarya</taxon>
        <taxon>Basidiomycota</taxon>
        <taxon>Agaricomycotina</taxon>
        <taxon>Tremellomycetes</taxon>
        <taxon>Tremellales</taxon>
        <taxon>Cryptococcaceae</taxon>
        <taxon>Kwoniella</taxon>
    </lineage>
</organism>
<sequence>MPISISISAPIPLKGKNRPHSLIREPTFYQEAYVASFPYIQAIGNQLVRECGFRLVQQGDVARYSPFLIDDNDDLLLLNLISTSSPVHIIQLPELFTSLISTPETHIRLSTFSTVLTSCYIHITESTHSIGPLSDLISFLQCLLPSSNALSLSPTSPTSKSNSFDKSFDNIKKSHTTVVKRADQVLNEGEDEDEKEKEKLHKVDSWDKRFKSSFLIGSQLLPPNGSTPMKIC</sequence>
<dbReference type="RefSeq" id="XP_062788979.1">
    <property type="nucleotide sequence ID" value="XM_062932928.1"/>
</dbReference>
<proteinExistence type="predicted"/>